<keyword evidence="3" id="KW-0804">Transcription</keyword>
<keyword evidence="1" id="KW-0805">Transcription regulation</keyword>
<evidence type="ECO:0000313" key="5">
    <source>
        <dbReference type="EMBL" id="PIO43496.1"/>
    </source>
</evidence>
<dbReference type="PANTHER" id="PTHR46796:SF13">
    <property type="entry name" value="HTH-TYPE TRANSCRIPTIONAL ACTIVATOR RHAS"/>
    <property type="match status" value="1"/>
</dbReference>
<gene>
    <name evidence="5" type="ORF">B5P45_17740</name>
</gene>
<dbReference type="PROSITE" id="PS01124">
    <property type="entry name" value="HTH_ARAC_FAMILY_2"/>
    <property type="match status" value="1"/>
</dbReference>
<dbReference type="Proteomes" id="UP000232163">
    <property type="component" value="Unassembled WGS sequence"/>
</dbReference>
<dbReference type="InterPro" id="IPR018060">
    <property type="entry name" value="HTH_AraC"/>
</dbReference>
<dbReference type="GO" id="GO:0003700">
    <property type="term" value="F:DNA-binding transcription factor activity"/>
    <property type="evidence" value="ECO:0007669"/>
    <property type="project" value="InterPro"/>
</dbReference>
<dbReference type="PRINTS" id="PR00032">
    <property type="entry name" value="HTHARAC"/>
</dbReference>
<dbReference type="Gene3D" id="1.10.10.60">
    <property type="entry name" value="Homeodomain-like"/>
    <property type="match status" value="2"/>
</dbReference>
<dbReference type="SUPFAM" id="SSF46689">
    <property type="entry name" value="Homeodomain-like"/>
    <property type="match status" value="1"/>
</dbReference>
<dbReference type="SMART" id="SM00342">
    <property type="entry name" value="HTH_ARAC"/>
    <property type="match status" value="1"/>
</dbReference>
<evidence type="ECO:0000259" key="4">
    <source>
        <dbReference type="PROSITE" id="PS01124"/>
    </source>
</evidence>
<reference evidence="5 6" key="1">
    <citation type="journal article" date="2017" name="Int J Environ Stud">
        <title>Does the Miocene-Pliocene relict legume Oxytropis triphylla form nitrogen-fixing nodules with a combination of bacterial strains?</title>
        <authorList>
            <person name="Safronova V."/>
            <person name="Belimov A."/>
            <person name="Sazanova A."/>
            <person name="Kuznetsova I."/>
            <person name="Popova J."/>
            <person name="Andronov E."/>
            <person name="Verkhozina A."/>
            <person name="Tikhonovich I."/>
        </authorList>
    </citation>
    <scope>NUCLEOTIDE SEQUENCE [LARGE SCALE GENOMIC DNA]</scope>
    <source>
        <strain evidence="5 6">Tri-38</strain>
    </source>
</reference>
<dbReference type="EMBL" id="MZMT01000038">
    <property type="protein sequence ID" value="PIO43496.1"/>
    <property type="molecule type" value="Genomic_DNA"/>
</dbReference>
<keyword evidence="2" id="KW-0238">DNA-binding</keyword>
<proteinExistence type="predicted"/>
<dbReference type="OrthoDB" id="4601794at2"/>
<dbReference type="InterPro" id="IPR020449">
    <property type="entry name" value="Tscrpt_reg_AraC-type_HTH"/>
</dbReference>
<keyword evidence="6" id="KW-1185">Reference proteome</keyword>
<feature type="domain" description="HTH araC/xylS-type" evidence="4">
    <location>
        <begin position="11"/>
        <end position="104"/>
    </location>
</feature>
<dbReference type="InterPro" id="IPR018062">
    <property type="entry name" value="HTH_AraC-typ_CS"/>
</dbReference>
<dbReference type="PROSITE" id="PS00041">
    <property type="entry name" value="HTH_ARAC_FAMILY_1"/>
    <property type="match status" value="1"/>
</dbReference>
<organism evidence="5 6">
    <name type="scientific">Phyllobacterium zundukense</name>
    <dbReference type="NCBI Taxonomy" id="1867719"/>
    <lineage>
        <taxon>Bacteria</taxon>
        <taxon>Pseudomonadati</taxon>
        <taxon>Pseudomonadota</taxon>
        <taxon>Alphaproteobacteria</taxon>
        <taxon>Hyphomicrobiales</taxon>
        <taxon>Phyllobacteriaceae</taxon>
        <taxon>Phyllobacterium</taxon>
    </lineage>
</organism>
<sequence>MFGRVAWRDREPDIRQAFWISRNGLAASVGLSRRQLERLFNEKAGMSPGQAYNKIKMERAKKLLMQTSSPMIEIALDVGFGDASHFTRCFKRVWGQTPTQVRASVREILCERPSRDDRIRPFANFPQ</sequence>
<evidence type="ECO:0000256" key="3">
    <source>
        <dbReference type="ARBA" id="ARBA00023163"/>
    </source>
</evidence>
<evidence type="ECO:0000313" key="6">
    <source>
        <dbReference type="Proteomes" id="UP000232163"/>
    </source>
</evidence>
<comment type="caution">
    <text evidence="5">The sequence shown here is derived from an EMBL/GenBank/DDBJ whole genome shotgun (WGS) entry which is preliminary data.</text>
</comment>
<protein>
    <recommendedName>
        <fullName evidence="4">HTH araC/xylS-type domain-containing protein</fullName>
    </recommendedName>
</protein>
<dbReference type="InterPro" id="IPR050204">
    <property type="entry name" value="AraC_XylS_family_regulators"/>
</dbReference>
<evidence type="ECO:0000256" key="1">
    <source>
        <dbReference type="ARBA" id="ARBA00023015"/>
    </source>
</evidence>
<dbReference type="PANTHER" id="PTHR46796">
    <property type="entry name" value="HTH-TYPE TRANSCRIPTIONAL ACTIVATOR RHAS-RELATED"/>
    <property type="match status" value="1"/>
</dbReference>
<dbReference type="Pfam" id="PF12833">
    <property type="entry name" value="HTH_18"/>
    <property type="match status" value="1"/>
</dbReference>
<dbReference type="KEGG" id="pht:BLM14_25030"/>
<evidence type="ECO:0000256" key="2">
    <source>
        <dbReference type="ARBA" id="ARBA00023125"/>
    </source>
</evidence>
<name>A0A2N9VVH8_9HYPH</name>
<dbReference type="GO" id="GO:0043565">
    <property type="term" value="F:sequence-specific DNA binding"/>
    <property type="evidence" value="ECO:0007669"/>
    <property type="project" value="InterPro"/>
</dbReference>
<dbReference type="InterPro" id="IPR009057">
    <property type="entry name" value="Homeodomain-like_sf"/>
</dbReference>
<accession>A0A2N9VVH8</accession>
<dbReference type="AlphaFoldDB" id="A0A2N9VVH8"/>